<evidence type="ECO:0000256" key="1">
    <source>
        <dbReference type="SAM" id="SignalP"/>
    </source>
</evidence>
<comment type="caution">
    <text evidence="2">The sequence shown here is derived from an EMBL/GenBank/DDBJ whole genome shotgun (WGS) entry which is preliminary data.</text>
</comment>
<keyword evidence="3" id="KW-1185">Reference proteome</keyword>
<evidence type="ECO:0000313" key="3">
    <source>
        <dbReference type="Proteomes" id="UP000028725"/>
    </source>
</evidence>
<dbReference type="OrthoDB" id="5520188at2"/>
<keyword evidence="1" id="KW-0732">Signal</keyword>
<evidence type="ECO:0008006" key="4">
    <source>
        <dbReference type="Google" id="ProtNLM"/>
    </source>
</evidence>
<organism evidence="2 3">
    <name type="scientific">Hyalangium minutum</name>
    <dbReference type="NCBI Taxonomy" id="394096"/>
    <lineage>
        <taxon>Bacteria</taxon>
        <taxon>Pseudomonadati</taxon>
        <taxon>Myxococcota</taxon>
        <taxon>Myxococcia</taxon>
        <taxon>Myxococcales</taxon>
        <taxon>Cystobacterineae</taxon>
        <taxon>Archangiaceae</taxon>
        <taxon>Hyalangium</taxon>
    </lineage>
</organism>
<accession>A0A085W9F5</accession>
<feature type="signal peptide" evidence="1">
    <location>
        <begin position="1"/>
        <end position="23"/>
    </location>
</feature>
<dbReference type="EMBL" id="JMCB01000014">
    <property type="protein sequence ID" value="KFE64318.1"/>
    <property type="molecule type" value="Genomic_DNA"/>
</dbReference>
<dbReference type="RefSeq" id="WP_052420396.1">
    <property type="nucleotide sequence ID" value="NZ_JMCB01000014.1"/>
</dbReference>
<gene>
    <name evidence="2" type="ORF">DB31_2112</name>
</gene>
<proteinExistence type="predicted"/>
<evidence type="ECO:0000313" key="2">
    <source>
        <dbReference type="EMBL" id="KFE64318.1"/>
    </source>
</evidence>
<dbReference type="AlphaFoldDB" id="A0A085W9F5"/>
<protein>
    <recommendedName>
        <fullName evidence="4">Outer membrane protein beta-barrel domain-containing protein</fullName>
    </recommendedName>
</protein>
<reference evidence="2 3" key="1">
    <citation type="submission" date="2014-04" db="EMBL/GenBank/DDBJ databases">
        <title>Genome assembly of Hyalangium minutum DSM 14724.</title>
        <authorList>
            <person name="Sharma G."/>
            <person name="Subramanian S."/>
        </authorList>
    </citation>
    <scope>NUCLEOTIDE SEQUENCE [LARGE SCALE GENOMIC DNA]</scope>
    <source>
        <strain evidence="2 3">DSM 14724</strain>
    </source>
</reference>
<feature type="chain" id="PRO_5001799682" description="Outer membrane protein beta-barrel domain-containing protein" evidence="1">
    <location>
        <begin position="24"/>
        <end position="162"/>
    </location>
</feature>
<dbReference type="Proteomes" id="UP000028725">
    <property type="component" value="Unassembled WGS sequence"/>
</dbReference>
<sequence length="162" mass="17301">MNSPLAIRVSLLGALLLSPVALAKEKVIVSPGVLFSVSKRPERTALGLGAEVSAWTYPDSEGRSGGGFVQWQSMEFDHQRFCAGIQGSWEVVGMEFGATYETANADRASTLSFHAAPYLSIAVFSVALRVGIPLKRGDDSLPSHGYDVGLAFGLKYPIGLLR</sequence>
<name>A0A085W9F5_9BACT</name>